<dbReference type="InterPro" id="IPR006311">
    <property type="entry name" value="TAT_signal"/>
</dbReference>
<keyword evidence="5" id="KW-0732">Signal</keyword>
<evidence type="ECO:0000256" key="13">
    <source>
        <dbReference type="RuleBase" id="RU365017"/>
    </source>
</evidence>
<evidence type="ECO:0000259" key="16">
    <source>
        <dbReference type="Pfam" id="PF20628"/>
    </source>
</evidence>
<feature type="compositionally biased region" description="Basic and acidic residues" evidence="14">
    <location>
        <begin position="306"/>
        <end position="316"/>
    </location>
</feature>
<keyword evidence="2 13" id="KW-0575">Peroxidase</keyword>
<reference evidence="17" key="1">
    <citation type="submission" date="2022-06" db="EMBL/GenBank/DDBJ databases">
        <title>Complete genome sequence of Streptomyces nigrescens HEK616.</title>
        <authorList>
            <person name="Asamizu S."/>
            <person name="Onaka H."/>
        </authorList>
    </citation>
    <scope>NUCLEOTIDE SEQUENCE</scope>
    <source>
        <strain evidence="17">HEK616</strain>
    </source>
</reference>
<gene>
    <name evidence="17" type="ORF">HEK616_68670</name>
</gene>
<comment type="catalytic activity">
    <reaction evidence="12">
        <text>heme b + 2 H(+) = protoporphyrin IX + Fe(2+)</text>
        <dbReference type="Rhea" id="RHEA:22584"/>
        <dbReference type="ChEBI" id="CHEBI:15378"/>
        <dbReference type="ChEBI" id="CHEBI:29033"/>
        <dbReference type="ChEBI" id="CHEBI:57306"/>
        <dbReference type="ChEBI" id="CHEBI:60344"/>
        <dbReference type="EC" id="4.98.1.1"/>
    </reaction>
    <physiologicalReaction direction="left-to-right" evidence="12">
        <dbReference type="Rhea" id="RHEA:22585"/>
    </physiologicalReaction>
</comment>
<dbReference type="EC" id="1.11.1.-" evidence="13"/>
<evidence type="ECO:0000259" key="15">
    <source>
        <dbReference type="Pfam" id="PF04261"/>
    </source>
</evidence>
<keyword evidence="18" id="KW-1185">Reference proteome</keyword>
<feature type="region of interest" description="Disordered" evidence="14">
    <location>
        <begin position="1"/>
        <end position="28"/>
    </location>
</feature>
<evidence type="ECO:0000256" key="6">
    <source>
        <dbReference type="ARBA" id="ARBA00023002"/>
    </source>
</evidence>
<evidence type="ECO:0000256" key="4">
    <source>
        <dbReference type="ARBA" id="ARBA00022723"/>
    </source>
</evidence>
<feature type="region of interest" description="Disordered" evidence="14">
    <location>
        <begin position="306"/>
        <end position="329"/>
    </location>
</feature>
<dbReference type="Pfam" id="PF04261">
    <property type="entry name" value="Dyp_perox_N"/>
    <property type="match status" value="1"/>
</dbReference>
<evidence type="ECO:0000313" key="18">
    <source>
        <dbReference type="Proteomes" id="UP001059597"/>
    </source>
</evidence>
<dbReference type="PANTHER" id="PTHR30521">
    <property type="entry name" value="DEFERROCHELATASE/PEROXIDASE"/>
    <property type="match status" value="1"/>
</dbReference>
<evidence type="ECO:0000256" key="7">
    <source>
        <dbReference type="ARBA" id="ARBA00023004"/>
    </source>
</evidence>
<name>A0ABM8A3Z2_STRNI</name>
<accession>A0ABM8A3Z2</accession>
<dbReference type="InterPro" id="IPR048327">
    <property type="entry name" value="Dyp_perox_N"/>
</dbReference>
<feature type="domain" description="Dyp-type peroxidase N-terminal" evidence="15">
    <location>
        <begin position="90"/>
        <end position="233"/>
    </location>
</feature>
<dbReference type="Proteomes" id="UP001059597">
    <property type="component" value="Chromosome"/>
</dbReference>
<dbReference type="InterPro" id="IPR006313">
    <property type="entry name" value="EfeB/EfeN"/>
</dbReference>
<protein>
    <recommendedName>
        <fullName evidence="10 13">Deferrochelatase</fullName>
        <ecNumber evidence="13">1.11.1.-</ecNumber>
    </recommendedName>
    <alternativeName>
        <fullName evidence="11 13">Peroxidase EfeB</fullName>
    </alternativeName>
</protein>
<dbReference type="SUPFAM" id="SSF54909">
    <property type="entry name" value="Dimeric alpha+beta barrel"/>
    <property type="match status" value="1"/>
</dbReference>
<evidence type="ECO:0000256" key="5">
    <source>
        <dbReference type="ARBA" id="ARBA00022729"/>
    </source>
</evidence>
<keyword evidence="7 13" id="KW-0408">Iron</keyword>
<proteinExistence type="inferred from homology"/>
<keyword evidence="3 13" id="KW-0349">Heme</keyword>
<dbReference type="PROSITE" id="PS51318">
    <property type="entry name" value="TAT"/>
    <property type="match status" value="1"/>
</dbReference>
<dbReference type="NCBIfam" id="TIGR01413">
    <property type="entry name" value="Dyp_perox_fam"/>
    <property type="match status" value="1"/>
</dbReference>
<dbReference type="PANTHER" id="PTHR30521:SF4">
    <property type="entry name" value="DEFERROCHELATASE"/>
    <property type="match status" value="1"/>
</dbReference>
<evidence type="ECO:0000256" key="8">
    <source>
        <dbReference type="ARBA" id="ARBA00023239"/>
    </source>
</evidence>
<dbReference type="NCBIfam" id="TIGR01412">
    <property type="entry name" value="tat_substr_1"/>
    <property type="match status" value="1"/>
</dbReference>
<keyword evidence="6 13" id="KW-0560">Oxidoreductase</keyword>
<dbReference type="InterPro" id="IPR006314">
    <property type="entry name" value="Dyp_peroxidase"/>
</dbReference>
<feature type="compositionally biased region" description="Low complexity" evidence="14">
    <location>
        <begin position="1"/>
        <end position="10"/>
    </location>
</feature>
<comment type="similarity">
    <text evidence="9 13">Belongs to the DyP-type peroxidase family.</text>
</comment>
<dbReference type="PROSITE" id="PS51404">
    <property type="entry name" value="DYP_PEROXIDASE"/>
    <property type="match status" value="1"/>
</dbReference>
<evidence type="ECO:0000256" key="3">
    <source>
        <dbReference type="ARBA" id="ARBA00022617"/>
    </source>
</evidence>
<sequence length="439" mass="46489">MSKRTAQAPEPQAPEPQAPAPEPAGPRTALTLSRRRLLGTVGAAGAAGLVVGGAGGALGTAAAHEEGPAAALSSLGSTEVPFRDDRAKQQAGITTPLQASGHLVAFDLAPGSDRKAAAALLRRWSRTAEELMAGRTPDADTGVALDAGPSSLTVTFGLGHSFFDRTGLTKHRPVQLDPLPDFSADALDPERSNGDLWIQIGADDALVAFHALRALQKDAAGTARLRWQMNGFNRTPGATAHPMTARNLMGQVDGTNNPKPTDADFDRRIFVGRDAAQEWMRGGSYAVVRRIRMLLDDWEKRSRHEQERVIGRRKDSGAPLTGGSETTPMKLDATGADGLPVIPANAHARVAAPESNQGAAMLRRPFSYHDGFRDDGAPDAGLLFICWQADPLRAFTQIQRKLDRGDALSPFLRHEASGLYAVPPAAVPGGYVGQPLLEG</sequence>
<comment type="function">
    <text evidence="13">Involved in the recovery of exogenous heme iron. Extracts iron from heme while preserving the protoporphyrin ring intact.</text>
</comment>
<dbReference type="InterPro" id="IPR011008">
    <property type="entry name" value="Dimeric_a/b-barrel"/>
</dbReference>
<evidence type="ECO:0000313" key="17">
    <source>
        <dbReference type="EMBL" id="BDM73380.1"/>
    </source>
</evidence>
<keyword evidence="4 13" id="KW-0479">Metal-binding</keyword>
<evidence type="ECO:0000256" key="11">
    <source>
        <dbReference type="ARBA" id="ARBA00033775"/>
    </source>
</evidence>
<dbReference type="Pfam" id="PF20628">
    <property type="entry name" value="Dyp_perox_C"/>
    <property type="match status" value="1"/>
</dbReference>
<dbReference type="RefSeq" id="WP_261956622.1">
    <property type="nucleotide sequence ID" value="NZ_AP026073.1"/>
</dbReference>
<feature type="compositionally biased region" description="Pro residues" evidence="14">
    <location>
        <begin position="11"/>
        <end position="24"/>
    </location>
</feature>
<keyword evidence="8" id="KW-0456">Lyase</keyword>
<evidence type="ECO:0000256" key="14">
    <source>
        <dbReference type="SAM" id="MobiDB-lite"/>
    </source>
</evidence>
<organism evidence="17 18">
    <name type="scientific">Streptomyces nigrescens</name>
    <dbReference type="NCBI Taxonomy" id="1920"/>
    <lineage>
        <taxon>Bacteria</taxon>
        <taxon>Bacillati</taxon>
        <taxon>Actinomycetota</taxon>
        <taxon>Actinomycetes</taxon>
        <taxon>Kitasatosporales</taxon>
        <taxon>Streptomycetaceae</taxon>
        <taxon>Streptomyces</taxon>
    </lineage>
</organism>
<evidence type="ECO:0000256" key="2">
    <source>
        <dbReference type="ARBA" id="ARBA00022559"/>
    </source>
</evidence>
<dbReference type="EMBL" id="AP026073">
    <property type="protein sequence ID" value="BDM73380.1"/>
    <property type="molecule type" value="Genomic_DNA"/>
</dbReference>
<evidence type="ECO:0000256" key="12">
    <source>
        <dbReference type="ARBA" id="ARBA00048856"/>
    </source>
</evidence>
<comment type="subcellular location">
    <subcellularLocation>
        <location evidence="1">Cell envelope</location>
    </subcellularLocation>
</comment>
<evidence type="ECO:0000256" key="9">
    <source>
        <dbReference type="ARBA" id="ARBA00025737"/>
    </source>
</evidence>
<comment type="cofactor">
    <cofactor evidence="13">
        <name>heme b</name>
        <dbReference type="ChEBI" id="CHEBI:60344"/>
    </cofactor>
    <text evidence="13">Binds 1 heme b (iron(II)-protoporphyrin IX) group non-covalently per subunit.</text>
</comment>
<evidence type="ECO:0000256" key="10">
    <source>
        <dbReference type="ARBA" id="ARBA00033771"/>
    </source>
</evidence>
<evidence type="ECO:0000256" key="1">
    <source>
        <dbReference type="ARBA" id="ARBA00004196"/>
    </source>
</evidence>
<dbReference type="InterPro" id="IPR048328">
    <property type="entry name" value="Dyp_perox_C"/>
</dbReference>
<feature type="domain" description="Dyp-type peroxidase C-terminal" evidence="16">
    <location>
        <begin position="244"/>
        <end position="425"/>
    </location>
</feature>